<feature type="region of interest" description="Disordered" evidence="1">
    <location>
        <begin position="59"/>
        <end position="113"/>
    </location>
</feature>
<dbReference type="Proteomes" id="UP000499080">
    <property type="component" value="Unassembled WGS sequence"/>
</dbReference>
<dbReference type="AlphaFoldDB" id="A0A4Y2BKP8"/>
<feature type="compositionally biased region" description="Basic residues" evidence="1">
    <location>
        <begin position="61"/>
        <end position="79"/>
    </location>
</feature>
<evidence type="ECO:0000313" key="2">
    <source>
        <dbReference type="EMBL" id="GBL91816.1"/>
    </source>
</evidence>
<feature type="compositionally biased region" description="Low complexity" evidence="1">
    <location>
        <begin position="129"/>
        <end position="138"/>
    </location>
</feature>
<organism evidence="2 3">
    <name type="scientific">Araneus ventricosus</name>
    <name type="common">Orbweaver spider</name>
    <name type="synonym">Epeira ventricosa</name>
    <dbReference type="NCBI Taxonomy" id="182803"/>
    <lineage>
        <taxon>Eukaryota</taxon>
        <taxon>Metazoa</taxon>
        <taxon>Ecdysozoa</taxon>
        <taxon>Arthropoda</taxon>
        <taxon>Chelicerata</taxon>
        <taxon>Arachnida</taxon>
        <taxon>Araneae</taxon>
        <taxon>Araneomorphae</taxon>
        <taxon>Entelegynae</taxon>
        <taxon>Araneoidea</taxon>
        <taxon>Araneidae</taxon>
        <taxon>Araneus</taxon>
    </lineage>
</organism>
<proteinExistence type="predicted"/>
<dbReference type="EMBL" id="BGPR01000082">
    <property type="protein sequence ID" value="GBL91816.1"/>
    <property type="molecule type" value="Genomic_DNA"/>
</dbReference>
<evidence type="ECO:0000256" key="1">
    <source>
        <dbReference type="SAM" id="MobiDB-lite"/>
    </source>
</evidence>
<feature type="region of interest" description="Disordered" evidence="1">
    <location>
        <begin position="129"/>
        <end position="152"/>
    </location>
</feature>
<comment type="caution">
    <text evidence="2">The sequence shown here is derived from an EMBL/GenBank/DDBJ whole genome shotgun (WGS) entry which is preliminary data.</text>
</comment>
<evidence type="ECO:0000313" key="3">
    <source>
        <dbReference type="Proteomes" id="UP000499080"/>
    </source>
</evidence>
<gene>
    <name evidence="2" type="ORF">AVEN_172741_1</name>
</gene>
<sequence>MSLSDSTRYPHYQDPQFTPITHTTTRITVHPCPHQDQDPPVHPLPTTTTRITVHPSIARTTTRHHGSRFAVKLPRRHRRQDPPVHPSIAHTCTQDHGSRHPLPTPPRSTVHTHPLHTRTDRYVSSITHNTKTNSSHTSFPMAHNSGTTQSYYQDPQFSHHTILILPRPKVLAPHITYIPVHCQMHDTVFTPLPTLPQPIELALYILSTDAIYTPVRSYGSIKHCKARKKNY</sequence>
<reference evidence="2 3" key="1">
    <citation type="journal article" date="2019" name="Sci. Rep.">
        <title>Orb-weaving spider Araneus ventricosus genome elucidates the spidroin gene catalogue.</title>
        <authorList>
            <person name="Kono N."/>
            <person name="Nakamura H."/>
            <person name="Ohtoshi R."/>
            <person name="Moran D.A.P."/>
            <person name="Shinohara A."/>
            <person name="Yoshida Y."/>
            <person name="Fujiwara M."/>
            <person name="Mori M."/>
            <person name="Tomita M."/>
            <person name="Arakawa K."/>
        </authorList>
    </citation>
    <scope>NUCLEOTIDE SEQUENCE [LARGE SCALE GENOMIC DNA]</scope>
</reference>
<protein>
    <submittedName>
        <fullName evidence="2">Uncharacterized protein</fullName>
    </submittedName>
</protein>
<keyword evidence="3" id="KW-1185">Reference proteome</keyword>
<name>A0A4Y2BKP8_ARAVE</name>
<accession>A0A4Y2BKP8</accession>